<keyword evidence="2" id="KW-1185">Reference proteome</keyword>
<evidence type="ECO:0000313" key="1">
    <source>
        <dbReference type="EMBL" id="KAK7967964.1"/>
    </source>
</evidence>
<dbReference type="SUPFAM" id="SSF48264">
    <property type="entry name" value="Cytochrome P450"/>
    <property type="match status" value="1"/>
</dbReference>
<gene>
    <name evidence="1" type="ORF">PG986_002241</name>
</gene>
<reference evidence="1 2" key="1">
    <citation type="submission" date="2023-01" db="EMBL/GenBank/DDBJ databases">
        <title>Analysis of 21 Apiospora genomes using comparative genomics revels a genus with tremendous synthesis potential of carbohydrate active enzymes and secondary metabolites.</title>
        <authorList>
            <person name="Sorensen T."/>
        </authorList>
    </citation>
    <scope>NUCLEOTIDE SEQUENCE [LARGE SCALE GENOMIC DNA]</scope>
    <source>
        <strain evidence="1 2">CBS 24483</strain>
    </source>
</reference>
<protein>
    <submittedName>
        <fullName evidence="1">Uncharacterized protein</fullName>
    </submittedName>
</protein>
<organism evidence="1 2">
    <name type="scientific">Apiospora aurea</name>
    <dbReference type="NCBI Taxonomy" id="335848"/>
    <lineage>
        <taxon>Eukaryota</taxon>
        <taxon>Fungi</taxon>
        <taxon>Dikarya</taxon>
        <taxon>Ascomycota</taxon>
        <taxon>Pezizomycotina</taxon>
        <taxon>Sordariomycetes</taxon>
        <taxon>Xylariomycetidae</taxon>
        <taxon>Amphisphaeriales</taxon>
        <taxon>Apiosporaceae</taxon>
        <taxon>Apiospora</taxon>
    </lineage>
</organism>
<proteinExistence type="predicted"/>
<dbReference type="InterPro" id="IPR036396">
    <property type="entry name" value="Cyt_P450_sf"/>
</dbReference>
<accession>A0ABR1QZB3</accession>
<evidence type="ECO:0000313" key="2">
    <source>
        <dbReference type="Proteomes" id="UP001391051"/>
    </source>
</evidence>
<dbReference type="GeneID" id="92071525"/>
<dbReference type="Proteomes" id="UP001391051">
    <property type="component" value="Unassembled WGS sequence"/>
</dbReference>
<sequence length="247" mass="27678">MLPVLVALVRRLYFSPASNFSGPFLARVSRLYEAYHVLVKDDWYETLRSPPGEICPMRNLPFCLGPVVRIGPNELHRLDPAFCLGFHRRPDLRKCSNYYGLVGTVLGGLSEPQIHLQQKSVIQPLFTGDTLARYSAGEMNIHIVALYEKLTEAASSQDDKSGTNLTFILWALTNDIMTSYVFGERKGIARHVLKKALVCIVYGFDISLFAADRDSEEGFKYLSTYPKKGKAGYMQVRVASRFAASKG</sequence>
<dbReference type="RefSeq" id="XP_066707356.1">
    <property type="nucleotide sequence ID" value="XM_066838463.1"/>
</dbReference>
<dbReference type="EMBL" id="JAQQWE010000001">
    <property type="protein sequence ID" value="KAK7967964.1"/>
    <property type="molecule type" value="Genomic_DNA"/>
</dbReference>
<comment type="caution">
    <text evidence="1">The sequence shown here is derived from an EMBL/GenBank/DDBJ whole genome shotgun (WGS) entry which is preliminary data.</text>
</comment>
<name>A0ABR1QZB3_9PEZI</name>